<organism evidence="1 2">
    <name type="scientific">Streptomyces bullii</name>
    <dbReference type="NCBI Taxonomy" id="349910"/>
    <lineage>
        <taxon>Bacteria</taxon>
        <taxon>Bacillati</taxon>
        <taxon>Actinomycetota</taxon>
        <taxon>Actinomycetes</taxon>
        <taxon>Kitasatosporales</taxon>
        <taxon>Streptomycetaceae</taxon>
        <taxon>Streptomyces</taxon>
    </lineage>
</organism>
<evidence type="ECO:0000313" key="1">
    <source>
        <dbReference type="EMBL" id="MFC5634668.1"/>
    </source>
</evidence>
<evidence type="ECO:0000313" key="2">
    <source>
        <dbReference type="Proteomes" id="UP001596154"/>
    </source>
</evidence>
<accession>A0ABW0UNC0</accession>
<protein>
    <submittedName>
        <fullName evidence="1">Uncharacterized protein</fullName>
    </submittedName>
</protein>
<comment type="caution">
    <text evidence="1">The sequence shown here is derived from an EMBL/GenBank/DDBJ whole genome shotgun (WGS) entry which is preliminary data.</text>
</comment>
<dbReference type="EMBL" id="JBHSNY010000004">
    <property type="protein sequence ID" value="MFC5634668.1"/>
    <property type="molecule type" value="Genomic_DNA"/>
</dbReference>
<keyword evidence="2" id="KW-1185">Reference proteome</keyword>
<sequence>MLRVEYQTVDDLAPGCLVQMEEGRGWIAVKLRRDADIEDITRGLNAALEHFLADCGWFQIWRGRIICADSPDSPLSVRYVIDPKVDLRACVQVRERRGEVRVHVCPDASADDFARALNPATERFLAGGQWFQLWQGEIITMDTPGSAAA</sequence>
<dbReference type="Proteomes" id="UP001596154">
    <property type="component" value="Unassembled WGS sequence"/>
</dbReference>
<gene>
    <name evidence="1" type="ORF">ACFPZJ_12955</name>
</gene>
<dbReference type="RefSeq" id="WP_381020711.1">
    <property type="nucleotide sequence ID" value="NZ_JBHSNY010000004.1"/>
</dbReference>
<reference evidence="2" key="1">
    <citation type="journal article" date="2019" name="Int. J. Syst. Evol. Microbiol.">
        <title>The Global Catalogue of Microorganisms (GCM) 10K type strain sequencing project: providing services to taxonomists for standard genome sequencing and annotation.</title>
        <authorList>
            <consortium name="The Broad Institute Genomics Platform"/>
            <consortium name="The Broad Institute Genome Sequencing Center for Infectious Disease"/>
            <person name="Wu L."/>
            <person name="Ma J."/>
        </authorList>
    </citation>
    <scope>NUCLEOTIDE SEQUENCE [LARGE SCALE GENOMIC DNA]</scope>
    <source>
        <strain evidence="2">CGMCC 4.7248</strain>
    </source>
</reference>
<name>A0ABW0UNC0_9ACTN</name>
<proteinExistence type="predicted"/>